<feature type="domain" description="Polysaccharide chain length determinant N-terminal" evidence="17">
    <location>
        <begin position="3"/>
        <end position="98"/>
    </location>
</feature>
<evidence type="ECO:0000259" key="16">
    <source>
        <dbReference type="Pfam" id="PF01656"/>
    </source>
</evidence>
<evidence type="ECO:0000256" key="4">
    <source>
        <dbReference type="ARBA" id="ARBA00011903"/>
    </source>
</evidence>
<accession>Q7NDC5</accession>
<feature type="domain" description="Tyrosine-protein kinase G-rich" evidence="18">
    <location>
        <begin position="393"/>
        <end position="466"/>
    </location>
</feature>
<evidence type="ECO:0000256" key="7">
    <source>
        <dbReference type="ARBA" id="ARBA00022692"/>
    </source>
</evidence>
<dbReference type="InterPro" id="IPR050445">
    <property type="entry name" value="Bact_polysacc_biosynth/exp"/>
</dbReference>
<evidence type="ECO:0000256" key="5">
    <source>
        <dbReference type="ARBA" id="ARBA00022475"/>
    </source>
</evidence>
<protein>
    <recommendedName>
        <fullName evidence="4">non-specific protein-tyrosine kinase</fullName>
        <ecNumber evidence="4">2.7.10.2</ecNumber>
    </recommendedName>
</protein>
<dbReference type="EC" id="2.7.10.2" evidence="4"/>
<dbReference type="EnsemblBacteria" id="BAC92251">
    <property type="protein sequence ID" value="BAC92251"/>
    <property type="gene ID" value="BAC92251"/>
</dbReference>
<dbReference type="InterPro" id="IPR003856">
    <property type="entry name" value="LPS_length_determ_N"/>
</dbReference>
<proteinExistence type="inferred from homology"/>
<feature type="transmembrane region" description="Helical" evidence="15">
    <location>
        <begin position="21"/>
        <end position="39"/>
    </location>
</feature>
<dbReference type="CDD" id="cd05387">
    <property type="entry name" value="BY-kinase"/>
    <property type="match status" value="1"/>
</dbReference>
<dbReference type="KEGG" id="gvi:glr4310"/>
<evidence type="ECO:0000256" key="15">
    <source>
        <dbReference type="SAM" id="Phobius"/>
    </source>
</evidence>
<dbReference type="FunFam" id="3.40.50.300:FF:000527">
    <property type="entry name" value="Tyrosine-protein kinase etk"/>
    <property type="match status" value="1"/>
</dbReference>
<dbReference type="NCBIfam" id="TIGR01007">
    <property type="entry name" value="eps_fam"/>
    <property type="match status" value="1"/>
</dbReference>
<name>Q7NDC5_GLOVI</name>
<dbReference type="PANTHER" id="PTHR32309:SF13">
    <property type="entry name" value="FERRIC ENTEROBACTIN TRANSPORT PROTEIN FEPE"/>
    <property type="match status" value="1"/>
</dbReference>
<dbReference type="eggNOG" id="COG0489">
    <property type="taxonomic scope" value="Bacteria"/>
</dbReference>
<reference evidence="19 20" key="1">
    <citation type="journal article" date="2003" name="DNA Res.">
        <title>Complete genome structure of Gloeobacter violaceus PCC 7421, a cyanobacterium that lacks thylakoids.</title>
        <authorList>
            <person name="Nakamura Y."/>
            <person name="Kaneko T."/>
            <person name="Sato S."/>
            <person name="Mimuro M."/>
            <person name="Miyashita H."/>
            <person name="Tsuchiya T."/>
            <person name="Sasamoto S."/>
            <person name="Watanabe A."/>
            <person name="Kawashima K."/>
            <person name="Kishida Y."/>
            <person name="Kiyokawa C."/>
            <person name="Kohara M."/>
            <person name="Matsumoto M."/>
            <person name="Matsuno A."/>
            <person name="Nakazaki N."/>
            <person name="Shimpo S."/>
            <person name="Takeuchi C."/>
            <person name="Yamada M."/>
            <person name="Tabata S."/>
        </authorList>
    </citation>
    <scope>NUCLEOTIDE SEQUENCE [LARGE SCALE GENOMIC DNA]</scope>
    <source>
        <strain evidence="20">ATCC 29082 / PCC 7421</strain>
    </source>
</reference>
<dbReference type="PhylomeDB" id="Q7NDC5"/>
<dbReference type="Pfam" id="PF01656">
    <property type="entry name" value="CbiA"/>
    <property type="match status" value="1"/>
</dbReference>
<keyword evidence="8" id="KW-0547">Nucleotide-binding</keyword>
<evidence type="ECO:0000256" key="9">
    <source>
        <dbReference type="ARBA" id="ARBA00022777"/>
    </source>
</evidence>
<keyword evidence="12 15" id="KW-0472">Membrane</keyword>
<sequence>MGLREYLRILNRHWPYAAGTALAVVTVVTVWTFALPPVWEAQGRLLFKQKDTAIDNPTAVGLRGALGQMGSVAYGNPLDTQAEILQSRPVAAGVIRDLQLGDPRRPGELLATTDFLRALKVEALRRTDLLVIKYRDRDPAVATRVVNTLARHYIDLNMQQNRAEAASTRGFVEAQLPAMEQRLRASERKLRSFKEQYGSVALAEEQQAAVRLLSEFRSQQAQADVALSEAGARVRAIDARMGGLSEPEALVAGALSGSDGMRDLRKTLLEIESKLAVARAQYQDSYPEVEQLIKRRGALRALLASEADRLLGRRGLPDSLLDANLGTGRTEPAAVPDDLPRLDAVRQQLLKDLIAARVEELAARTRTEALARVSAEYDARVAALPRLEESQRRLARQVEADQEAYRLLQKKFYEYRILEAQNIGNATLIEPAEVPEIPAWPKPLLNLAAGGVLALILAALAAYTREFFDDSLRSVEEARGLLGTSLLGSVPRWNAQSVRGPLMALRDPLSPVSEAYRSIRTHLKFLSSERGLRAFVLTSASPQEGKSTTAANLAAVSAQAGARVLLVDGDLRKPRQHALWDLDNRQGLSTLLVGEADWQTAVRPTPQPGLVVLTAGPPPPNPVVLLESRRLGELLGLWSEQFDLVIFDAPPLTAASDALVLGALGGGLVLVVRPGVTNKRVLAKVRDSLKRPGIELLGHIVNGTIAANEGHDEYYYYNRYGADPVPGQPEAAAHTNGNGTARRWFQSLSTRRSSKPRS</sequence>
<evidence type="ECO:0000256" key="6">
    <source>
        <dbReference type="ARBA" id="ARBA00022679"/>
    </source>
</evidence>
<keyword evidence="9" id="KW-0418">Kinase</keyword>
<keyword evidence="20" id="KW-1185">Reference proteome</keyword>
<dbReference type="HOGENOM" id="CLU_009912_2_2_3"/>
<dbReference type="InParanoid" id="Q7NDC5"/>
<dbReference type="GO" id="GO:0004713">
    <property type="term" value="F:protein tyrosine kinase activity"/>
    <property type="evidence" value="ECO:0000318"/>
    <property type="project" value="GO_Central"/>
</dbReference>
<evidence type="ECO:0000259" key="18">
    <source>
        <dbReference type="Pfam" id="PF13807"/>
    </source>
</evidence>
<dbReference type="InterPro" id="IPR032807">
    <property type="entry name" value="GNVR"/>
</dbReference>
<evidence type="ECO:0000256" key="11">
    <source>
        <dbReference type="ARBA" id="ARBA00022989"/>
    </source>
</evidence>
<keyword evidence="10" id="KW-0067">ATP-binding</keyword>
<keyword evidence="13" id="KW-0829">Tyrosine-protein kinase</keyword>
<comment type="catalytic activity">
    <reaction evidence="14">
        <text>L-tyrosyl-[protein] + ATP = O-phospho-L-tyrosyl-[protein] + ADP + H(+)</text>
        <dbReference type="Rhea" id="RHEA:10596"/>
        <dbReference type="Rhea" id="RHEA-COMP:10136"/>
        <dbReference type="Rhea" id="RHEA-COMP:20101"/>
        <dbReference type="ChEBI" id="CHEBI:15378"/>
        <dbReference type="ChEBI" id="CHEBI:30616"/>
        <dbReference type="ChEBI" id="CHEBI:46858"/>
        <dbReference type="ChEBI" id="CHEBI:61978"/>
        <dbReference type="ChEBI" id="CHEBI:456216"/>
        <dbReference type="EC" id="2.7.10.2"/>
    </reaction>
</comment>
<evidence type="ECO:0000313" key="20">
    <source>
        <dbReference type="Proteomes" id="UP000000557"/>
    </source>
</evidence>
<evidence type="ECO:0000256" key="2">
    <source>
        <dbReference type="ARBA" id="ARBA00006683"/>
    </source>
</evidence>
<dbReference type="InterPro" id="IPR027417">
    <property type="entry name" value="P-loop_NTPase"/>
</dbReference>
<dbReference type="Pfam" id="PF13807">
    <property type="entry name" value="GNVR"/>
    <property type="match status" value="1"/>
</dbReference>
<comment type="subcellular location">
    <subcellularLocation>
        <location evidence="1">Cell membrane</location>
        <topology evidence="1">Multi-pass membrane protein</topology>
    </subcellularLocation>
</comment>
<keyword evidence="11 15" id="KW-1133">Transmembrane helix</keyword>
<reference evidence="19 20" key="2">
    <citation type="journal article" date="2003" name="DNA Res.">
        <title>Complete genome structure of Gloeobacter violaceus PCC 7421, a cyanobacterium that lacks thylakoids (supplement).</title>
        <authorList>
            <person name="Nakamura Y."/>
            <person name="Kaneko T."/>
            <person name="Sato S."/>
            <person name="Mimuro M."/>
            <person name="Miyashita H."/>
            <person name="Tsuchiya T."/>
            <person name="Sasamoto S."/>
            <person name="Watanabe A."/>
            <person name="Kawashima K."/>
            <person name="Kishida Y."/>
            <person name="Kiyokawa C."/>
            <person name="Kohara M."/>
            <person name="Matsumoto M."/>
            <person name="Matsuno A."/>
            <person name="Nakazaki N."/>
            <person name="Shimpo S."/>
            <person name="Takeuchi C."/>
            <person name="Yamada M."/>
            <person name="Tabata S."/>
        </authorList>
    </citation>
    <scope>NUCLEOTIDE SEQUENCE [LARGE SCALE GENOMIC DNA]</scope>
    <source>
        <strain evidence="20">ATCC 29082 / PCC 7421</strain>
    </source>
</reference>
<dbReference type="RefSeq" id="WP_011144294.1">
    <property type="nucleotide sequence ID" value="NC_005125.1"/>
</dbReference>
<feature type="domain" description="CobQ/CobB/MinD/ParA nucleotide binding" evidence="16">
    <location>
        <begin position="543"/>
        <end position="702"/>
    </location>
</feature>
<dbReference type="AlphaFoldDB" id="Q7NDC5"/>
<evidence type="ECO:0000256" key="13">
    <source>
        <dbReference type="ARBA" id="ARBA00023137"/>
    </source>
</evidence>
<dbReference type="eggNOG" id="COG3206">
    <property type="taxonomic scope" value="Bacteria"/>
</dbReference>
<comment type="similarity">
    <text evidence="3">Belongs to the CpsD/CapB family.</text>
</comment>
<dbReference type="EMBL" id="BA000045">
    <property type="protein sequence ID" value="BAC92251.1"/>
    <property type="molecule type" value="Genomic_DNA"/>
</dbReference>
<dbReference type="Gene3D" id="3.40.50.300">
    <property type="entry name" value="P-loop containing nucleotide triphosphate hydrolases"/>
    <property type="match status" value="1"/>
</dbReference>
<dbReference type="Pfam" id="PF02706">
    <property type="entry name" value="Wzz"/>
    <property type="match status" value="1"/>
</dbReference>
<evidence type="ECO:0000256" key="3">
    <source>
        <dbReference type="ARBA" id="ARBA00007316"/>
    </source>
</evidence>
<evidence type="ECO:0000256" key="12">
    <source>
        <dbReference type="ARBA" id="ARBA00023136"/>
    </source>
</evidence>
<evidence type="ECO:0000256" key="1">
    <source>
        <dbReference type="ARBA" id="ARBA00004651"/>
    </source>
</evidence>
<keyword evidence="7 15" id="KW-0812">Transmembrane</keyword>
<dbReference type="PANTHER" id="PTHR32309">
    <property type="entry name" value="TYROSINE-PROTEIN KINASE"/>
    <property type="match status" value="1"/>
</dbReference>
<dbReference type="STRING" id="251221.gene:10761829"/>
<dbReference type="Proteomes" id="UP000000557">
    <property type="component" value="Chromosome"/>
</dbReference>
<dbReference type="GO" id="GO:0005524">
    <property type="term" value="F:ATP binding"/>
    <property type="evidence" value="ECO:0007669"/>
    <property type="project" value="UniProtKB-KW"/>
</dbReference>
<evidence type="ECO:0000259" key="17">
    <source>
        <dbReference type="Pfam" id="PF02706"/>
    </source>
</evidence>
<keyword evidence="6" id="KW-0808">Transferase</keyword>
<dbReference type="GO" id="GO:0042802">
    <property type="term" value="F:identical protein binding"/>
    <property type="evidence" value="ECO:0007669"/>
    <property type="project" value="UniProtKB-ARBA"/>
</dbReference>
<dbReference type="GO" id="GO:0004715">
    <property type="term" value="F:non-membrane spanning protein tyrosine kinase activity"/>
    <property type="evidence" value="ECO:0007669"/>
    <property type="project" value="UniProtKB-EC"/>
</dbReference>
<evidence type="ECO:0000256" key="14">
    <source>
        <dbReference type="ARBA" id="ARBA00051245"/>
    </source>
</evidence>
<dbReference type="InterPro" id="IPR002586">
    <property type="entry name" value="CobQ/CobB/MinD/ParA_Nub-bd_dom"/>
</dbReference>
<dbReference type="OrthoDB" id="9758283at2"/>
<evidence type="ECO:0000313" key="19">
    <source>
        <dbReference type="EMBL" id="BAC92251.1"/>
    </source>
</evidence>
<organism evidence="19 20">
    <name type="scientific">Gloeobacter violaceus (strain ATCC 29082 / PCC 7421)</name>
    <dbReference type="NCBI Taxonomy" id="251221"/>
    <lineage>
        <taxon>Bacteria</taxon>
        <taxon>Bacillati</taxon>
        <taxon>Cyanobacteriota</taxon>
        <taxon>Cyanophyceae</taxon>
        <taxon>Gloeobacterales</taxon>
        <taxon>Gloeobacteraceae</taxon>
        <taxon>Gloeobacter</taxon>
    </lineage>
</organism>
<evidence type="ECO:0000256" key="10">
    <source>
        <dbReference type="ARBA" id="ARBA00022840"/>
    </source>
</evidence>
<evidence type="ECO:0000256" key="8">
    <source>
        <dbReference type="ARBA" id="ARBA00022741"/>
    </source>
</evidence>
<comment type="similarity">
    <text evidence="2">Belongs to the CpsC/CapA family.</text>
</comment>
<keyword evidence="5" id="KW-1003">Cell membrane</keyword>
<gene>
    <name evidence="19" type="ordered locus">glr4310</name>
</gene>
<dbReference type="GO" id="GO:0005886">
    <property type="term" value="C:plasma membrane"/>
    <property type="evidence" value="ECO:0000318"/>
    <property type="project" value="GO_Central"/>
</dbReference>
<dbReference type="InterPro" id="IPR005702">
    <property type="entry name" value="Wzc-like_C"/>
</dbReference>
<dbReference type="SUPFAM" id="SSF52540">
    <property type="entry name" value="P-loop containing nucleoside triphosphate hydrolases"/>
    <property type="match status" value="1"/>
</dbReference>